<reference evidence="4" key="1">
    <citation type="submission" date="2013-10" db="EMBL/GenBank/DDBJ databases">
        <authorList>
            <person name="Schartl M."/>
            <person name="Warren W."/>
        </authorList>
    </citation>
    <scope>NUCLEOTIDE SEQUENCE [LARGE SCALE GENOMIC DNA]</scope>
    <source>
        <strain evidence="4">female</strain>
    </source>
</reference>
<accession>A0A096MA29</accession>
<dbReference type="Pfam" id="PF14912">
    <property type="entry name" value="THEG"/>
    <property type="match status" value="2"/>
</dbReference>
<feature type="region of interest" description="Disordered" evidence="2">
    <location>
        <begin position="69"/>
        <end position="90"/>
    </location>
</feature>
<dbReference type="EMBL" id="AYCK01010191">
    <property type="status" value="NOT_ANNOTATED_CDS"/>
    <property type="molecule type" value="Genomic_DNA"/>
</dbReference>
<reference evidence="3" key="3">
    <citation type="submission" date="2025-09" db="UniProtKB">
        <authorList>
            <consortium name="Ensembl"/>
        </authorList>
    </citation>
    <scope>IDENTIFICATION</scope>
</reference>
<dbReference type="PANTHER" id="PTHR15901:SF16">
    <property type="entry name" value="TESTICULAR HAPLOID EXPRESSED GENE PROTEIN"/>
    <property type="match status" value="1"/>
</dbReference>
<evidence type="ECO:0000256" key="1">
    <source>
        <dbReference type="ARBA" id="ARBA00022737"/>
    </source>
</evidence>
<dbReference type="GO" id="GO:0007283">
    <property type="term" value="P:spermatogenesis"/>
    <property type="evidence" value="ECO:0007669"/>
    <property type="project" value="TreeGrafter"/>
</dbReference>
<dbReference type="InterPro" id="IPR042401">
    <property type="entry name" value="SPMAP2-like"/>
</dbReference>
<evidence type="ECO:0000313" key="4">
    <source>
        <dbReference type="Proteomes" id="UP000028760"/>
    </source>
</evidence>
<dbReference type="STRING" id="48698.ENSPFOP00000028270"/>
<organism evidence="3 4">
    <name type="scientific">Poecilia formosa</name>
    <name type="common">Amazon molly</name>
    <name type="synonym">Limia formosa</name>
    <dbReference type="NCBI Taxonomy" id="48698"/>
    <lineage>
        <taxon>Eukaryota</taxon>
        <taxon>Metazoa</taxon>
        <taxon>Chordata</taxon>
        <taxon>Craniata</taxon>
        <taxon>Vertebrata</taxon>
        <taxon>Euteleostomi</taxon>
        <taxon>Actinopterygii</taxon>
        <taxon>Neopterygii</taxon>
        <taxon>Teleostei</taxon>
        <taxon>Neoteleostei</taxon>
        <taxon>Acanthomorphata</taxon>
        <taxon>Ovalentaria</taxon>
        <taxon>Atherinomorphae</taxon>
        <taxon>Cyprinodontiformes</taxon>
        <taxon>Poeciliidae</taxon>
        <taxon>Poeciliinae</taxon>
        <taxon>Poecilia</taxon>
    </lineage>
</organism>
<dbReference type="AlphaFoldDB" id="A0A096MA29"/>
<keyword evidence="4" id="KW-1185">Reference proteome</keyword>
<keyword evidence="1" id="KW-0677">Repeat</keyword>
<evidence type="ECO:0000256" key="2">
    <source>
        <dbReference type="SAM" id="MobiDB-lite"/>
    </source>
</evidence>
<sequence length="191" mass="21520">KVSLSFLSFRLTPISKISKWALHAFPSERVCELAQPRPYARGWQPELPLPIPVSRASLTAVASPRTCKLAQPKKRYSKPEPSHLSEPRPMTHLTSAHLSHLSMLAIPKGEHPLYQRQRSARWPVSAAARNYFPSQRVLELSCPRIRKDVYDGYNPFVVSHAALCADPSPRTLQLSVPLPRKCTPKASPYHM</sequence>
<dbReference type="PANTHER" id="PTHR15901">
    <property type="entry name" value="TESTICULAR HAPLOID EXPRESSED GENE PROTEIN"/>
    <property type="match status" value="1"/>
</dbReference>
<dbReference type="OMA" id="YWVDKIP"/>
<evidence type="ECO:0000313" key="3">
    <source>
        <dbReference type="Ensembl" id="ENSPFOP00000028270.1"/>
    </source>
</evidence>
<dbReference type="eggNOG" id="ENOG502SBEN">
    <property type="taxonomic scope" value="Eukaryota"/>
</dbReference>
<name>A0A096MA29_POEFO</name>
<reference evidence="3" key="2">
    <citation type="submission" date="2025-08" db="UniProtKB">
        <authorList>
            <consortium name="Ensembl"/>
        </authorList>
    </citation>
    <scope>IDENTIFICATION</scope>
</reference>
<dbReference type="SMART" id="SM00705">
    <property type="entry name" value="THEG"/>
    <property type="match status" value="4"/>
</dbReference>
<dbReference type="InterPro" id="IPR006623">
    <property type="entry name" value="THEG"/>
</dbReference>
<feature type="compositionally biased region" description="Basic and acidic residues" evidence="2">
    <location>
        <begin position="77"/>
        <end position="86"/>
    </location>
</feature>
<proteinExistence type="predicted"/>
<dbReference type="Proteomes" id="UP000028760">
    <property type="component" value="Unassembled WGS sequence"/>
</dbReference>
<dbReference type="GeneTree" id="ENSGT00940000154630"/>
<protein>
    <submittedName>
        <fullName evidence="3">Sperm microtubule associated protein 2</fullName>
    </submittedName>
</protein>
<dbReference type="Ensembl" id="ENSPFOT00000024526.1">
    <property type="protein sequence ID" value="ENSPFOP00000028270.1"/>
    <property type="gene ID" value="ENSPFOG00000022143.1"/>
</dbReference>